<feature type="domain" description="RCK N-terminal" evidence="1">
    <location>
        <begin position="3"/>
        <end position="118"/>
    </location>
</feature>
<gene>
    <name evidence="2" type="ORF">SDC9_77339</name>
</gene>
<dbReference type="AlphaFoldDB" id="A0A644YR62"/>
<organism evidence="2">
    <name type="scientific">bioreactor metagenome</name>
    <dbReference type="NCBI Taxonomy" id="1076179"/>
    <lineage>
        <taxon>unclassified sequences</taxon>
        <taxon>metagenomes</taxon>
        <taxon>ecological metagenomes</taxon>
    </lineage>
</organism>
<evidence type="ECO:0000313" key="2">
    <source>
        <dbReference type="EMBL" id="MPM30789.1"/>
    </source>
</evidence>
<comment type="caution">
    <text evidence="2">The sequence shown here is derived from an EMBL/GenBank/DDBJ whole genome shotgun (WGS) entry which is preliminary data.</text>
</comment>
<dbReference type="PANTHER" id="PTHR43833">
    <property type="entry name" value="POTASSIUM CHANNEL PROTEIN 2-RELATED-RELATED"/>
    <property type="match status" value="1"/>
</dbReference>
<dbReference type="Gene3D" id="3.40.50.720">
    <property type="entry name" value="NAD(P)-binding Rossmann-like Domain"/>
    <property type="match status" value="1"/>
</dbReference>
<dbReference type="InterPro" id="IPR003148">
    <property type="entry name" value="RCK_N"/>
</dbReference>
<dbReference type="Gene3D" id="3.30.70.1450">
    <property type="entry name" value="Regulator of K+ conductance, C-terminal domain"/>
    <property type="match status" value="1"/>
</dbReference>
<dbReference type="InterPro" id="IPR036721">
    <property type="entry name" value="RCK_C_sf"/>
</dbReference>
<protein>
    <recommendedName>
        <fullName evidence="1">RCK N-terminal domain-containing protein</fullName>
    </recommendedName>
</protein>
<evidence type="ECO:0000259" key="1">
    <source>
        <dbReference type="Pfam" id="PF02254"/>
    </source>
</evidence>
<dbReference type="PANTHER" id="PTHR43833:SF7">
    <property type="entry name" value="KTR SYSTEM POTASSIUM UPTAKE PROTEIN C"/>
    <property type="match status" value="1"/>
</dbReference>
<dbReference type="InterPro" id="IPR036291">
    <property type="entry name" value="NAD(P)-bd_dom_sf"/>
</dbReference>
<dbReference type="EMBL" id="VSSQ01005890">
    <property type="protein sequence ID" value="MPM30789.1"/>
    <property type="molecule type" value="Genomic_DNA"/>
</dbReference>
<name>A0A644YR62_9ZZZZ</name>
<dbReference type="GO" id="GO:0006813">
    <property type="term" value="P:potassium ion transport"/>
    <property type="evidence" value="ECO:0007669"/>
    <property type="project" value="InterPro"/>
</dbReference>
<sequence>MKIMVIGLGNFGAALAIKLTNLGNEVIGIDRSRHKTESIKEFVTTVVTVDITEASAVEQLPVEEMDVIVISIGENLGDSVIATALLKDQGAKRICCRAISETHFSILMNMGVHHIFTPEVDAANNSVSTVLYELVHTAYVISDDYKVCEIYVPKRFVGLKVKDLTLNSHGLKLLLFRQAKSELHPKYMVKMIFEDKVTGYDEILMKKDDLLVLFGMKKDLDKFVSI</sequence>
<reference evidence="2" key="1">
    <citation type="submission" date="2019-08" db="EMBL/GenBank/DDBJ databases">
        <authorList>
            <person name="Kucharzyk K."/>
            <person name="Murdoch R.W."/>
            <person name="Higgins S."/>
            <person name="Loffler F."/>
        </authorList>
    </citation>
    <scope>NUCLEOTIDE SEQUENCE</scope>
</reference>
<accession>A0A644YR62</accession>
<dbReference type="Pfam" id="PF02254">
    <property type="entry name" value="TrkA_N"/>
    <property type="match status" value="1"/>
</dbReference>
<dbReference type="SUPFAM" id="SSF51735">
    <property type="entry name" value="NAD(P)-binding Rossmann-fold domains"/>
    <property type="match status" value="1"/>
</dbReference>
<dbReference type="InterPro" id="IPR050721">
    <property type="entry name" value="Trk_Ktr_HKT_K-transport"/>
</dbReference>
<proteinExistence type="predicted"/>